<keyword evidence="2" id="KW-1185">Reference proteome</keyword>
<dbReference type="Proteomes" id="UP001157502">
    <property type="component" value="Chromosome 21"/>
</dbReference>
<evidence type="ECO:0000313" key="1">
    <source>
        <dbReference type="EMBL" id="KAJ7995499.1"/>
    </source>
</evidence>
<accession>A0ACC2FVP7</accession>
<dbReference type="EMBL" id="CM055748">
    <property type="protein sequence ID" value="KAJ7995499.1"/>
    <property type="molecule type" value="Genomic_DNA"/>
</dbReference>
<comment type="caution">
    <text evidence="1">The sequence shown here is derived from an EMBL/GenBank/DDBJ whole genome shotgun (WGS) entry which is preliminary data.</text>
</comment>
<evidence type="ECO:0000313" key="2">
    <source>
        <dbReference type="Proteomes" id="UP001157502"/>
    </source>
</evidence>
<sequence length="366" mass="41607">MFIIVVIETTFTTKTLLQDTGFIIQSVMQSWASVYRTWCSTLEKQIQVFSVMQYIVSFIIMGPIFSVAMLYLLWTDYWWVTATYSTWLYYDWSTHKQAGRRVLWVRSWFVWNVLRDYFPIQLIKTHNLSPSRNYILGYHPHGIFCFGALCNFATEANCFSAKFPGITPFVTTLAGNFHMPFAREYLMSAGVCPVSRSTLEFILSCNGTGNAVVITVGGAVESLDSSPGVHCVTLKNRKGFVKLALQHGADLVPVYSFGETEVYTQQILDEGSWCRLLQKRIQKVLGFAPCVFHGRGLFSPNSWGLVPFSKPINTVVGKPMEMPRISSPSQEEVDFYHTAYMDSLTQLFDKHKTCFGLSEEDVLVIH</sequence>
<gene>
    <name evidence="1" type="ORF">DPEC_G00245200</name>
</gene>
<organism evidence="1 2">
    <name type="scientific">Dallia pectoralis</name>
    <name type="common">Alaska blackfish</name>
    <dbReference type="NCBI Taxonomy" id="75939"/>
    <lineage>
        <taxon>Eukaryota</taxon>
        <taxon>Metazoa</taxon>
        <taxon>Chordata</taxon>
        <taxon>Craniata</taxon>
        <taxon>Vertebrata</taxon>
        <taxon>Euteleostomi</taxon>
        <taxon>Actinopterygii</taxon>
        <taxon>Neopterygii</taxon>
        <taxon>Teleostei</taxon>
        <taxon>Protacanthopterygii</taxon>
        <taxon>Esociformes</taxon>
        <taxon>Umbridae</taxon>
        <taxon>Dallia</taxon>
    </lineage>
</organism>
<protein>
    <submittedName>
        <fullName evidence="1">Uncharacterized protein</fullName>
    </submittedName>
</protein>
<name>A0ACC2FVP7_DALPE</name>
<proteinExistence type="predicted"/>
<reference evidence="1" key="1">
    <citation type="submission" date="2021-05" db="EMBL/GenBank/DDBJ databases">
        <authorList>
            <person name="Pan Q."/>
            <person name="Jouanno E."/>
            <person name="Zahm M."/>
            <person name="Klopp C."/>
            <person name="Cabau C."/>
            <person name="Louis A."/>
            <person name="Berthelot C."/>
            <person name="Parey E."/>
            <person name="Roest Crollius H."/>
            <person name="Montfort J."/>
            <person name="Robinson-Rechavi M."/>
            <person name="Bouchez O."/>
            <person name="Lampietro C."/>
            <person name="Lopez Roques C."/>
            <person name="Donnadieu C."/>
            <person name="Postlethwait J."/>
            <person name="Bobe J."/>
            <person name="Dillon D."/>
            <person name="Chandos A."/>
            <person name="von Hippel F."/>
            <person name="Guiguen Y."/>
        </authorList>
    </citation>
    <scope>NUCLEOTIDE SEQUENCE</scope>
    <source>
        <strain evidence="1">YG-Jan2019</strain>
    </source>
</reference>